<name>A0AAV7PT54_PLEWA</name>
<sequence length="103" mass="11445">MVHHQKEKETFSLFGERNIDLQLLAISGIKMKEAFALEIADSDADAEAEGLPLATTLPLKVAATLSAIRIKQRTSRDHAGLDRIIFLRPSLNWVPVKKPIRAT</sequence>
<keyword evidence="2" id="KW-1185">Reference proteome</keyword>
<gene>
    <name evidence="1" type="ORF">NDU88_009809</name>
</gene>
<accession>A0AAV7PT54</accession>
<dbReference type="Proteomes" id="UP001066276">
    <property type="component" value="Chromosome 7"/>
</dbReference>
<protein>
    <submittedName>
        <fullName evidence="1">Uncharacterized protein</fullName>
    </submittedName>
</protein>
<proteinExistence type="predicted"/>
<dbReference type="AlphaFoldDB" id="A0AAV7PT54"/>
<reference evidence="1" key="1">
    <citation type="journal article" date="2022" name="bioRxiv">
        <title>Sequencing and chromosome-scale assembly of the giantPleurodeles waltlgenome.</title>
        <authorList>
            <person name="Brown T."/>
            <person name="Elewa A."/>
            <person name="Iarovenko S."/>
            <person name="Subramanian E."/>
            <person name="Araus A.J."/>
            <person name="Petzold A."/>
            <person name="Susuki M."/>
            <person name="Suzuki K.-i.T."/>
            <person name="Hayashi T."/>
            <person name="Toyoda A."/>
            <person name="Oliveira C."/>
            <person name="Osipova E."/>
            <person name="Leigh N.D."/>
            <person name="Simon A."/>
            <person name="Yun M.H."/>
        </authorList>
    </citation>
    <scope>NUCLEOTIDE SEQUENCE</scope>
    <source>
        <strain evidence="1">20211129_DDA</strain>
        <tissue evidence="1">Liver</tissue>
    </source>
</reference>
<comment type="caution">
    <text evidence="1">The sequence shown here is derived from an EMBL/GenBank/DDBJ whole genome shotgun (WGS) entry which is preliminary data.</text>
</comment>
<evidence type="ECO:0000313" key="1">
    <source>
        <dbReference type="EMBL" id="KAJ1131472.1"/>
    </source>
</evidence>
<evidence type="ECO:0000313" key="2">
    <source>
        <dbReference type="Proteomes" id="UP001066276"/>
    </source>
</evidence>
<dbReference type="EMBL" id="JANPWB010000011">
    <property type="protein sequence ID" value="KAJ1131472.1"/>
    <property type="molecule type" value="Genomic_DNA"/>
</dbReference>
<organism evidence="1 2">
    <name type="scientific">Pleurodeles waltl</name>
    <name type="common">Iberian ribbed newt</name>
    <dbReference type="NCBI Taxonomy" id="8319"/>
    <lineage>
        <taxon>Eukaryota</taxon>
        <taxon>Metazoa</taxon>
        <taxon>Chordata</taxon>
        <taxon>Craniata</taxon>
        <taxon>Vertebrata</taxon>
        <taxon>Euteleostomi</taxon>
        <taxon>Amphibia</taxon>
        <taxon>Batrachia</taxon>
        <taxon>Caudata</taxon>
        <taxon>Salamandroidea</taxon>
        <taxon>Salamandridae</taxon>
        <taxon>Pleurodelinae</taxon>
        <taxon>Pleurodeles</taxon>
    </lineage>
</organism>